<comment type="similarity">
    <text evidence="8">Belongs to the G-protein coupled receptor 1 family.</text>
</comment>
<keyword evidence="9" id="KW-0552">Olfaction</keyword>
<dbReference type="CDD" id="cd15417">
    <property type="entry name" value="7tmA_OR5A1-like"/>
    <property type="match status" value="1"/>
</dbReference>
<gene>
    <name evidence="12" type="primary">LOC101660628</name>
</gene>
<keyword evidence="11" id="KW-1185">Reference proteome</keyword>
<feature type="transmembrane region" description="Helical" evidence="9">
    <location>
        <begin position="101"/>
        <end position="127"/>
    </location>
</feature>
<keyword evidence="3 9" id="KW-1133">Transmembrane helix</keyword>
<feature type="transmembrane region" description="Helical" evidence="9">
    <location>
        <begin position="32"/>
        <end position="58"/>
    </location>
</feature>
<dbReference type="PROSITE" id="PS00237">
    <property type="entry name" value="G_PROTEIN_RECEP_F1_1"/>
    <property type="match status" value="1"/>
</dbReference>
<evidence type="ECO:0000256" key="5">
    <source>
        <dbReference type="ARBA" id="ARBA00023136"/>
    </source>
</evidence>
<dbReference type="Pfam" id="PF13853">
    <property type="entry name" value="7tm_4"/>
    <property type="match status" value="1"/>
</dbReference>
<dbReference type="PRINTS" id="PR00237">
    <property type="entry name" value="GPCRRHODOPSN"/>
</dbReference>
<feature type="domain" description="G-protein coupled receptors family 1 profile" evidence="10">
    <location>
        <begin position="48"/>
        <end position="297"/>
    </location>
</feature>
<keyword evidence="6 8" id="KW-0675">Receptor</keyword>
<evidence type="ECO:0000256" key="2">
    <source>
        <dbReference type="ARBA" id="ARBA00022692"/>
    </source>
</evidence>
<feature type="transmembrane region" description="Helical" evidence="9">
    <location>
        <begin position="139"/>
        <end position="161"/>
    </location>
</feature>
<evidence type="ECO:0000256" key="7">
    <source>
        <dbReference type="ARBA" id="ARBA00023224"/>
    </source>
</evidence>
<reference evidence="12" key="1">
    <citation type="submission" date="2025-08" db="UniProtKB">
        <authorList>
            <consortium name="RefSeq"/>
        </authorList>
    </citation>
    <scope>IDENTIFICATION</scope>
</reference>
<evidence type="ECO:0000313" key="11">
    <source>
        <dbReference type="Proteomes" id="UP000694863"/>
    </source>
</evidence>
<dbReference type="Gene3D" id="1.20.1070.10">
    <property type="entry name" value="Rhodopsin 7-helix transmembrane proteins"/>
    <property type="match status" value="1"/>
</dbReference>
<dbReference type="Proteomes" id="UP000694863">
    <property type="component" value="Unplaced"/>
</dbReference>
<dbReference type="PROSITE" id="PS50262">
    <property type="entry name" value="G_PROTEIN_RECEP_F1_2"/>
    <property type="match status" value="1"/>
</dbReference>
<name>A0ABM0J578_ECHTE</name>
<dbReference type="InterPro" id="IPR017452">
    <property type="entry name" value="GPCR_Rhodpsn_7TM"/>
</dbReference>
<evidence type="ECO:0000256" key="6">
    <source>
        <dbReference type="ARBA" id="ARBA00023170"/>
    </source>
</evidence>
<evidence type="ECO:0000256" key="8">
    <source>
        <dbReference type="RuleBase" id="RU000688"/>
    </source>
</evidence>
<evidence type="ECO:0000313" key="12">
    <source>
        <dbReference type="RefSeq" id="XP_004715059.1"/>
    </source>
</evidence>
<protein>
    <recommendedName>
        <fullName evidence="9">Olfactory receptor</fullName>
    </recommendedName>
</protein>
<evidence type="ECO:0000256" key="1">
    <source>
        <dbReference type="ARBA" id="ARBA00004141"/>
    </source>
</evidence>
<proteinExistence type="inferred from homology"/>
<comment type="subcellular location">
    <subcellularLocation>
        <location evidence="9">Cell membrane</location>
        <topology evidence="9">Multi-pass membrane protein</topology>
    </subcellularLocation>
    <subcellularLocation>
        <location evidence="1">Membrane</location>
        <topology evidence="1">Multi-pass membrane protein</topology>
    </subcellularLocation>
</comment>
<feature type="transmembrane region" description="Helical" evidence="9">
    <location>
        <begin position="205"/>
        <end position="233"/>
    </location>
</feature>
<keyword evidence="2 8" id="KW-0812">Transmembrane</keyword>
<evidence type="ECO:0000256" key="3">
    <source>
        <dbReference type="ARBA" id="ARBA00022989"/>
    </source>
</evidence>
<sequence length="322" mass="35471">MPASTSMEWNGNNTSVTVFILLGLSDEKELQLILFPVFLGIYLVTLIWNLGLILLIWMDSHLHTPMYFFLSSLSFVDICYSSSTSPRMLSDFLKSEKNISFIACATQYFFVAWMALTEFCLLAAMAYDRYVAIGHPLQYSTIMAPGLCVKMVAGAYVSGFISSLSETLSFLNLSFCGPNVIQHFFCDLPQIVSLSCSKPLISQTIVILVAVIIVLGSLLIVLLSYGFIVASILKISSGKGSAKAFNTCASHLATVTLYYGTDISVYLCPKSSQSMKEDKILSVFYVIIIPMLNPLIYSLRNNEIKAALNRLKNKASGLPQLA</sequence>
<dbReference type="PRINTS" id="PR00245">
    <property type="entry name" value="OLFACTORYR"/>
</dbReference>
<dbReference type="SUPFAM" id="SSF81321">
    <property type="entry name" value="Family A G protein-coupled receptor-like"/>
    <property type="match status" value="1"/>
</dbReference>
<keyword evidence="7 8" id="KW-0807">Transducer</keyword>
<keyword evidence="9" id="KW-0716">Sensory transduction</keyword>
<dbReference type="InterPro" id="IPR000725">
    <property type="entry name" value="Olfact_rcpt"/>
</dbReference>
<feature type="transmembrane region" description="Helical" evidence="9">
    <location>
        <begin position="280"/>
        <end position="299"/>
    </location>
</feature>
<keyword evidence="4 8" id="KW-0297">G-protein coupled receptor</keyword>
<keyword evidence="5 9" id="KW-0472">Membrane</keyword>
<organism evidence="11 12">
    <name type="scientific">Echinops telfairi</name>
    <name type="common">Lesser hedgehog tenrec</name>
    <dbReference type="NCBI Taxonomy" id="9371"/>
    <lineage>
        <taxon>Eukaryota</taxon>
        <taxon>Metazoa</taxon>
        <taxon>Chordata</taxon>
        <taxon>Craniata</taxon>
        <taxon>Vertebrata</taxon>
        <taxon>Euteleostomi</taxon>
        <taxon>Mammalia</taxon>
        <taxon>Eutheria</taxon>
        <taxon>Afrotheria</taxon>
        <taxon>Tenrecidae</taxon>
        <taxon>Tenrecinae</taxon>
        <taxon>Echinops</taxon>
    </lineage>
</organism>
<accession>A0ABM0J578</accession>
<dbReference type="PANTHER" id="PTHR48018">
    <property type="entry name" value="OLFACTORY RECEPTOR"/>
    <property type="match status" value="1"/>
</dbReference>
<keyword evidence="9" id="KW-1003">Cell membrane</keyword>
<dbReference type="GeneID" id="101660628"/>
<evidence type="ECO:0000256" key="4">
    <source>
        <dbReference type="ARBA" id="ARBA00023040"/>
    </source>
</evidence>
<evidence type="ECO:0000256" key="9">
    <source>
        <dbReference type="RuleBase" id="RU363047"/>
    </source>
</evidence>
<evidence type="ECO:0000259" key="10">
    <source>
        <dbReference type="PROSITE" id="PS50262"/>
    </source>
</evidence>
<dbReference type="InterPro" id="IPR000276">
    <property type="entry name" value="GPCR_Rhodpsn"/>
</dbReference>
<dbReference type="RefSeq" id="XP_004715059.1">
    <property type="nucleotide sequence ID" value="XM_004715002.1"/>
</dbReference>